<dbReference type="PROSITE" id="PS51192">
    <property type="entry name" value="HELICASE_ATP_BIND_1"/>
    <property type="match status" value="1"/>
</dbReference>
<dbReference type="HOGENOM" id="CLU_020861_2_0_11"/>
<evidence type="ECO:0000313" key="4">
    <source>
        <dbReference type="Proteomes" id="UP000007947"/>
    </source>
</evidence>
<dbReference type="GO" id="GO:0005524">
    <property type="term" value="F:ATP binding"/>
    <property type="evidence" value="ECO:0007669"/>
    <property type="project" value="InterPro"/>
</dbReference>
<dbReference type="InterPro" id="IPR014001">
    <property type="entry name" value="Helicase_ATP-bd"/>
</dbReference>
<dbReference type="PANTHER" id="PTHR47396:SF2">
    <property type="entry name" value="HELICASE ATP-BINDING DOMAIN-CONTAINING PROTEIN"/>
    <property type="match status" value="1"/>
</dbReference>
<dbReference type="EMBL" id="AP012204">
    <property type="protein sequence ID" value="BAK36921.1"/>
    <property type="molecule type" value="Genomic_DNA"/>
</dbReference>
<feature type="region of interest" description="Disordered" evidence="1">
    <location>
        <begin position="510"/>
        <end position="532"/>
    </location>
</feature>
<accession>F5XQ90</accession>
<dbReference type="Proteomes" id="UP000007947">
    <property type="component" value="Chromosome"/>
</dbReference>
<dbReference type="InterPro" id="IPR006935">
    <property type="entry name" value="Helicase/UvrB_N"/>
</dbReference>
<keyword evidence="4" id="KW-1185">Reference proteome</keyword>
<dbReference type="KEGG" id="mph:MLP_39070"/>
<feature type="domain" description="Helicase ATP-binding" evidence="2">
    <location>
        <begin position="54"/>
        <end position="213"/>
    </location>
</feature>
<dbReference type="GO" id="GO:0005829">
    <property type="term" value="C:cytosol"/>
    <property type="evidence" value="ECO:0007669"/>
    <property type="project" value="TreeGrafter"/>
</dbReference>
<evidence type="ECO:0000313" key="3">
    <source>
        <dbReference type="EMBL" id="BAK36921.1"/>
    </source>
</evidence>
<dbReference type="Pfam" id="PF04851">
    <property type="entry name" value="ResIII"/>
    <property type="match status" value="1"/>
</dbReference>
<dbReference type="eggNOG" id="COG1061">
    <property type="taxonomic scope" value="Bacteria"/>
</dbReference>
<evidence type="ECO:0000256" key="1">
    <source>
        <dbReference type="SAM" id="MobiDB-lite"/>
    </source>
</evidence>
<dbReference type="SMART" id="SM00487">
    <property type="entry name" value="DEXDc"/>
    <property type="match status" value="1"/>
</dbReference>
<dbReference type="GO" id="GO:0003677">
    <property type="term" value="F:DNA binding"/>
    <property type="evidence" value="ECO:0007669"/>
    <property type="project" value="InterPro"/>
</dbReference>
<evidence type="ECO:0000259" key="2">
    <source>
        <dbReference type="PROSITE" id="PS51192"/>
    </source>
</evidence>
<dbReference type="STRING" id="1032480.MLP_39070"/>
<reference evidence="3 4" key="1">
    <citation type="submission" date="2011-05" db="EMBL/GenBank/DDBJ databases">
        <title>Whole genome sequence of Microlunatus phosphovorus NM-1.</title>
        <authorList>
            <person name="Hosoyama A."/>
            <person name="Sasaki K."/>
            <person name="Harada T."/>
            <person name="Igarashi R."/>
            <person name="Kawakoshi A."/>
            <person name="Sasagawa M."/>
            <person name="Fukada J."/>
            <person name="Nakamura S."/>
            <person name="Katano Y."/>
            <person name="Hanada S."/>
            <person name="Kamagata Y."/>
            <person name="Nakamura N."/>
            <person name="Yamazaki S."/>
            <person name="Fujita N."/>
        </authorList>
    </citation>
    <scope>NUCLEOTIDE SEQUENCE [LARGE SCALE GENOMIC DNA]</scope>
    <source>
        <strain evidence="4">ATCC 700054 / DSM 10555 / JCM 9379 / NBRC 101784 / NCIMB 13414 / VKM Ac-1990 / NM-1</strain>
    </source>
</reference>
<organism evidence="3 4">
    <name type="scientific">Microlunatus phosphovorus (strain ATCC 700054 / DSM 10555 / JCM 9379 / NBRC 101784 / NCIMB 13414 / VKM Ac-1990 / NM-1)</name>
    <dbReference type="NCBI Taxonomy" id="1032480"/>
    <lineage>
        <taxon>Bacteria</taxon>
        <taxon>Bacillati</taxon>
        <taxon>Actinomycetota</taxon>
        <taxon>Actinomycetes</taxon>
        <taxon>Propionibacteriales</taxon>
        <taxon>Propionibacteriaceae</taxon>
        <taxon>Microlunatus</taxon>
    </lineage>
</organism>
<dbReference type="AlphaFoldDB" id="F5XQ90"/>
<proteinExistence type="predicted"/>
<protein>
    <recommendedName>
        <fullName evidence="2">Helicase ATP-binding domain-containing protein</fullName>
    </recommendedName>
</protein>
<gene>
    <name evidence="3" type="ordered locus">MLP_39070</name>
</gene>
<sequence length="596" mass="64528">MAVRRTTLAPVTRQTLDPNVTDFSTTGLPPAFPDRAAWGTATKLRAWQAAALQQYFDQPQRDFLAVATPGAGKTSLALTVAANLLAKRAVDRIVIVAPTEHLKTQWAEAADRVGIAIDPQFGVRQGKAAKDFKGIALTYAGVAANPLALRIRVEGFKTLVILDEIHHAGDALSWGESVREAFDPATRRLMLTGTPFRSDTNPIPFVRYEPMGDGGLRSVADFTYGYAEALADAIVRPVLFMAYSGDMQWRTSAGDEVHARLGGPMTKDLAAQALRTALDPHGSWISAVLRAADTRLTEVRQHMPDAGGLVIATDQTSARAYADLLKAITGKMPVVVLSDDTGAGKKITKFAAGDQRWMVAVRMVSEGVDVPRLAVGVYATTTSTPLFFAQAVGRFVRARARGETASVFVPSVPLLLSFAAEMERERDHVLAPKSEPDEAALLEAAERTETEADLPEGTFAALGSEADFDRVVFDGADFGLTAQAGSAEEQDYLGLPGLLEPDQVKDLLRRRQADHAQRSPRAESADRSTHQQLRDLRKELNGLVAAWHHRTDRPHGAIHAELRSACGGPPSAVASAEELQERIDHIRQWAVTRSSR</sequence>
<dbReference type="PANTHER" id="PTHR47396">
    <property type="entry name" value="TYPE I RESTRICTION ENZYME ECOKI R PROTEIN"/>
    <property type="match status" value="1"/>
</dbReference>
<dbReference type="InterPro" id="IPR027417">
    <property type="entry name" value="P-loop_NTPase"/>
</dbReference>
<name>F5XQ90_MICPN</name>
<dbReference type="InterPro" id="IPR050742">
    <property type="entry name" value="Helicase_Restrict-Modif_Enz"/>
</dbReference>
<dbReference type="Gene3D" id="3.40.50.300">
    <property type="entry name" value="P-loop containing nucleotide triphosphate hydrolases"/>
    <property type="match status" value="2"/>
</dbReference>
<dbReference type="SUPFAM" id="SSF52540">
    <property type="entry name" value="P-loop containing nucleoside triphosphate hydrolases"/>
    <property type="match status" value="1"/>
</dbReference>
<dbReference type="GO" id="GO:0016787">
    <property type="term" value="F:hydrolase activity"/>
    <property type="evidence" value="ECO:0007669"/>
    <property type="project" value="InterPro"/>
</dbReference>